<evidence type="ECO:0000256" key="10">
    <source>
        <dbReference type="SAM" id="MobiDB-lite"/>
    </source>
</evidence>
<dbReference type="GO" id="GO:0003700">
    <property type="term" value="F:DNA-binding transcription factor activity"/>
    <property type="evidence" value="ECO:0007669"/>
    <property type="project" value="UniProtKB-UniRule"/>
</dbReference>
<evidence type="ECO:0000256" key="8">
    <source>
        <dbReference type="PROSITE-ProRule" id="PRU00071"/>
    </source>
</evidence>
<feature type="region of interest" description="Disordered" evidence="10">
    <location>
        <begin position="79"/>
        <end position="110"/>
    </location>
</feature>
<sequence length="234" mass="25299">MAPQVVEGRNVKHAQARWQATAGERKPRPVPDQGLRCPRCDSSNTKFCYYNNYNTLQPRYFCKACRRYWTQGGSLRDVPVGGGYRKNKRSSAASLSSPNSSSTDKQQQHVVHASPIAQDFPNVLPTFMSSGFNLPPFALLPLPSLTMAPALTFGAETPFLDMLKEGFLGDHQNNNVFYGPTSSGMEHGVVGDHANGAALISGGGGADEEEHWPMTQVGANQQEGASEPNTASAK</sequence>
<feature type="compositionally biased region" description="Polar residues" evidence="10">
    <location>
        <begin position="217"/>
        <end position="234"/>
    </location>
</feature>
<reference evidence="12" key="2">
    <citation type="submission" date="2021-12" db="EMBL/GenBank/DDBJ databases">
        <title>Resequencing data analysis of finger millet.</title>
        <authorList>
            <person name="Hatakeyama M."/>
            <person name="Aluri S."/>
            <person name="Balachadran M.T."/>
            <person name="Sivarajan S.R."/>
            <person name="Poveda L."/>
            <person name="Shimizu-Inatsugi R."/>
            <person name="Schlapbach R."/>
            <person name="Sreeman S.M."/>
            <person name="Shimizu K.K."/>
        </authorList>
    </citation>
    <scope>NUCLEOTIDE SEQUENCE</scope>
</reference>
<keyword evidence="7 8" id="KW-0539">Nucleus</keyword>
<feature type="region of interest" description="Disordered" evidence="10">
    <location>
        <begin position="1"/>
        <end position="33"/>
    </location>
</feature>
<comment type="caution">
    <text evidence="12">The sequence shown here is derived from an EMBL/GenBank/DDBJ whole genome shotgun (WGS) entry which is preliminary data.</text>
</comment>
<evidence type="ECO:0000313" key="13">
    <source>
        <dbReference type="Proteomes" id="UP001054889"/>
    </source>
</evidence>
<keyword evidence="4 9" id="KW-0805">Transcription regulation</keyword>
<keyword evidence="13" id="KW-1185">Reference proteome</keyword>
<protein>
    <recommendedName>
        <fullName evidence="9">Dof zinc finger protein</fullName>
    </recommendedName>
</protein>
<dbReference type="PANTHER" id="PTHR31992">
    <property type="entry name" value="DOF ZINC FINGER PROTEIN DOF1.4-RELATED"/>
    <property type="match status" value="1"/>
</dbReference>
<comment type="subcellular location">
    <subcellularLocation>
        <location evidence="8 9">Nucleus</location>
    </subcellularLocation>
</comment>
<organism evidence="12 13">
    <name type="scientific">Eleusine coracana subsp. coracana</name>
    <dbReference type="NCBI Taxonomy" id="191504"/>
    <lineage>
        <taxon>Eukaryota</taxon>
        <taxon>Viridiplantae</taxon>
        <taxon>Streptophyta</taxon>
        <taxon>Embryophyta</taxon>
        <taxon>Tracheophyta</taxon>
        <taxon>Spermatophyta</taxon>
        <taxon>Magnoliopsida</taxon>
        <taxon>Liliopsida</taxon>
        <taxon>Poales</taxon>
        <taxon>Poaceae</taxon>
        <taxon>PACMAD clade</taxon>
        <taxon>Chloridoideae</taxon>
        <taxon>Cynodonteae</taxon>
        <taxon>Eleusininae</taxon>
        <taxon>Eleusine</taxon>
    </lineage>
</organism>
<evidence type="ECO:0000313" key="12">
    <source>
        <dbReference type="EMBL" id="GJN02940.1"/>
    </source>
</evidence>
<dbReference type="PROSITE" id="PS50884">
    <property type="entry name" value="ZF_DOF_2"/>
    <property type="match status" value="1"/>
</dbReference>
<dbReference type="InterPro" id="IPR003851">
    <property type="entry name" value="Znf_Dof"/>
</dbReference>
<keyword evidence="1 9" id="KW-0479">Metal-binding</keyword>
<evidence type="ECO:0000256" key="3">
    <source>
        <dbReference type="ARBA" id="ARBA00022833"/>
    </source>
</evidence>
<dbReference type="GO" id="GO:0005634">
    <property type="term" value="C:nucleus"/>
    <property type="evidence" value="ECO:0007669"/>
    <property type="project" value="UniProtKB-SubCell"/>
</dbReference>
<feature type="domain" description="Dof-type" evidence="11">
    <location>
        <begin position="35"/>
        <end position="89"/>
    </location>
</feature>
<feature type="region of interest" description="Disordered" evidence="10">
    <location>
        <begin position="196"/>
        <end position="234"/>
    </location>
</feature>
<proteinExistence type="predicted"/>
<evidence type="ECO:0000256" key="9">
    <source>
        <dbReference type="RuleBase" id="RU369094"/>
    </source>
</evidence>
<evidence type="ECO:0000256" key="4">
    <source>
        <dbReference type="ARBA" id="ARBA00023015"/>
    </source>
</evidence>
<dbReference type="EMBL" id="BQKI01000009">
    <property type="protein sequence ID" value="GJN02940.1"/>
    <property type="molecule type" value="Genomic_DNA"/>
</dbReference>
<evidence type="ECO:0000256" key="6">
    <source>
        <dbReference type="ARBA" id="ARBA00023163"/>
    </source>
</evidence>
<dbReference type="GO" id="GO:0008270">
    <property type="term" value="F:zinc ion binding"/>
    <property type="evidence" value="ECO:0007669"/>
    <property type="project" value="UniProtKB-KW"/>
</dbReference>
<evidence type="ECO:0000256" key="7">
    <source>
        <dbReference type="ARBA" id="ARBA00023242"/>
    </source>
</evidence>
<dbReference type="PANTHER" id="PTHR31992:SF141">
    <property type="entry name" value="DOF ZINC FINGER PROTEIN DOF1.4"/>
    <property type="match status" value="1"/>
</dbReference>
<dbReference type="InterPro" id="IPR045174">
    <property type="entry name" value="Dof"/>
</dbReference>
<keyword evidence="3 9" id="KW-0862">Zinc</keyword>
<keyword evidence="2 8" id="KW-0863">Zinc-finger</keyword>
<evidence type="ECO:0000259" key="11">
    <source>
        <dbReference type="PROSITE" id="PS50884"/>
    </source>
</evidence>
<evidence type="ECO:0000256" key="2">
    <source>
        <dbReference type="ARBA" id="ARBA00022771"/>
    </source>
</evidence>
<evidence type="ECO:0000256" key="5">
    <source>
        <dbReference type="ARBA" id="ARBA00023125"/>
    </source>
</evidence>
<dbReference type="Proteomes" id="UP001054889">
    <property type="component" value="Unassembled WGS sequence"/>
</dbReference>
<accession>A0AAV5CY64</accession>
<comment type="function">
    <text evidence="9">Transcription factor that binds specifically to a 5'-AA[AG]G-3' consensus core sequence.</text>
</comment>
<keyword evidence="6 9" id="KW-0804">Transcription</keyword>
<gene>
    <name evidence="12" type="primary">ga20335</name>
    <name evidence="12" type="ORF">PR202_ga20335</name>
</gene>
<name>A0AAV5CY64_ELECO</name>
<dbReference type="GO" id="GO:0003677">
    <property type="term" value="F:DNA binding"/>
    <property type="evidence" value="ECO:0007669"/>
    <property type="project" value="UniProtKB-UniRule"/>
</dbReference>
<dbReference type="PROSITE" id="PS01361">
    <property type="entry name" value="ZF_DOF_1"/>
    <property type="match status" value="1"/>
</dbReference>
<dbReference type="Pfam" id="PF02701">
    <property type="entry name" value="Zn_ribbon_Dof"/>
    <property type="match status" value="1"/>
</dbReference>
<evidence type="ECO:0000256" key="1">
    <source>
        <dbReference type="ARBA" id="ARBA00022723"/>
    </source>
</evidence>
<dbReference type="AlphaFoldDB" id="A0AAV5CY64"/>
<reference evidence="12" key="1">
    <citation type="journal article" date="2018" name="DNA Res.">
        <title>Multiple hybrid de novo genome assembly of finger millet, an orphan allotetraploid crop.</title>
        <authorList>
            <person name="Hatakeyama M."/>
            <person name="Aluri S."/>
            <person name="Balachadran M.T."/>
            <person name="Sivarajan S.R."/>
            <person name="Patrignani A."/>
            <person name="Gruter S."/>
            <person name="Poveda L."/>
            <person name="Shimizu-Inatsugi R."/>
            <person name="Baeten J."/>
            <person name="Francoijs K.J."/>
            <person name="Nataraja K.N."/>
            <person name="Reddy Y.A.N."/>
            <person name="Phadnis S."/>
            <person name="Ravikumar R.L."/>
            <person name="Schlapbach R."/>
            <person name="Sreeman S.M."/>
            <person name="Shimizu K.K."/>
        </authorList>
    </citation>
    <scope>NUCLEOTIDE SEQUENCE</scope>
</reference>
<feature type="compositionally biased region" description="Low complexity" evidence="10">
    <location>
        <begin position="90"/>
        <end position="102"/>
    </location>
</feature>
<keyword evidence="5 8" id="KW-0238">DNA-binding</keyword>